<dbReference type="Proteomes" id="UP000250266">
    <property type="component" value="Unassembled WGS sequence"/>
</dbReference>
<keyword evidence="2" id="KW-1185">Reference proteome</keyword>
<sequence length="128" mass="12706">MGVYISTLAAHASRAISTALTHVTNTIFPPLLRHAANHLNKFTFHVLGAICSFTPGMFTVPMLSLLGFTALGSGVAAVQTATVPGGGAFAVLQSAAMGGYGAVVVAGAARAGVVAAEVANTVIRAALG</sequence>
<organism evidence="1 2">
    <name type="scientific">Lepidopterella palustris CBS 459.81</name>
    <dbReference type="NCBI Taxonomy" id="1314670"/>
    <lineage>
        <taxon>Eukaryota</taxon>
        <taxon>Fungi</taxon>
        <taxon>Dikarya</taxon>
        <taxon>Ascomycota</taxon>
        <taxon>Pezizomycotina</taxon>
        <taxon>Dothideomycetes</taxon>
        <taxon>Pleosporomycetidae</taxon>
        <taxon>Mytilinidiales</taxon>
        <taxon>Argynnaceae</taxon>
        <taxon>Lepidopterella</taxon>
    </lineage>
</organism>
<dbReference type="EMBL" id="KV744916">
    <property type="protein sequence ID" value="OCK81573.1"/>
    <property type="molecule type" value="Genomic_DNA"/>
</dbReference>
<evidence type="ECO:0000313" key="1">
    <source>
        <dbReference type="EMBL" id="OCK81573.1"/>
    </source>
</evidence>
<name>A0A8E2JGF1_9PEZI</name>
<dbReference type="OrthoDB" id="440424at2759"/>
<protein>
    <submittedName>
        <fullName evidence="1">Uncharacterized protein</fullName>
    </submittedName>
</protein>
<accession>A0A8E2JGF1</accession>
<reference evidence="1 2" key="1">
    <citation type="journal article" date="2016" name="Nat. Commun.">
        <title>Ectomycorrhizal ecology is imprinted in the genome of the dominant symbiotic fungus Cenococcum geophilum.</title>
        <authorList>
            <consortium name="DOE Joint Genome Institute"/>
            <person name="Peter M."/>
            <person name="Kohler A."/>
            <person name="Ohm R.A."/>
            <person name="Kuo A."/>
            <person name="Krutzmann J."/>
            <person name="Morin E."/>
            <person name="Arend M."/>
            <person name="Barry K.W."/>
            <person name="Binder M."/>
            <person name="Choi C."/>
            <person name="Clum A."/>
            <person name="Copeland A."/>
            <person name="Grisel N."/>
            <person name="Haridas S."/>
            <person name="Kipfer T."/>
            <person name="LaButti K."/>
            <person name="Lindquist E."/>
            <person name="Lipzen A."/>
            <person name="Maire R."/>
            <person name="Meier B."/>
            <person name="Mihaltcheva S."/>
            <person name="Molinier V."/>
            <person name="Murat C."/>
            <person name="Poggeler S."/>
            <person name="Quandt C.A."/>
            <person name="Sperisen C."/>
            <person name="Tritt A."/>
            <person name="Tisserant E."/>
            <person name="Crous P.W."/>
            <person name="Henrissat B."/>
            <person name="Nehls U."/>
            <person name="Egli S."/>
            <person name="Spatafora J.W."/>
            <person name="Grigoriev I.V."/>
            <person name="Martin F.M."/>
        </authorList>
    </citation>
    <scope>NUCLEOTIDE SEQUENCE [LARGE SCALE GENOMIC DNA]</scope>
    <source>
        <strain evidence="1 2">CBS 459.81</strain>
    </source>
</reference>
<proteinExistence type="predicted"/>
<gene>
    <name evidence="1" type="ORF">K432DRAFT_392045</name>
</gene>
<dbReference type="AlphaFoldDB" id="A0A8E2JGF1"/>
<evidence type="ECO:0000313" key="2">
    <source>
        <dbReference type="Proteomes" id="UP000250266"/>
    </source>
</evidence>